<gene>
    <name evidence="1" type="ORF">AMURIS_05152</name>
</gene>
<evidence type="ECO:0000313" key="1">
    <source>
        <dbReference type="EMBL" id="SOY32393.1"/>
    </source>
</evidence>
<proteinExistence type="predicted"/>
<accession>A0A2K4ZPH7</accession>
<dbReference type="EMBL" id="OFSM01000048">
    <property type="protein sequence ID" value="SOY32393.1"/>
    <property type="molecule type" value="Genomic_DNA"/>
</dbReference>
<sequence length="1001" mass="116568">MGKEMVLNDLKDGVSIMSIDARYIYSKQNDENGYDTSVFWNDDRNILPRKLYSGKIPYSLGLIHWFKMENTVFRRIGNKIYSNDIVNVTFNKASKTVVKDENGNVKHKPRIKVGKKGRYSLEVVEELKTDKRIDELKDELYPGFMLDGEKYVQFMRSSGKARTGAILFIKEKLLDDFMSWARMDIDYEHIPGQVDIAGLKAAESLILSEIKDIAVIKSNEILLIPDVKVPCRIAKGKASITEIDQDGMAVTHDNEEEITIYNDIFDGQSLLTHEYFPDGKSMILLRNRFFKSAAFCFDIQCWFRDNGITEIKQLNGFTLANSVEDIKLITTPNSLKFMKQKDFISFEDAVEDLERATFEYWLHETEKDGCIFGIVKNEYASGFIKGYNYQVDNSMPLSKDEVRELLRYEFARIQKAKDDNNYFVNEFIQKKAHKKSKGYEPQMYKFSDSVCELYKINPDIQHTKFFRDYKNNMLGTDYKNLLKQGRYKLENSDYCVVCSNPFEMIQHACGIRQDNWVRIHEGREAYCKYFPHDRELVATRSPHIYSGNVICLHNTYHEWFDKYMSLSDNIVVINSIGTDIMYRANGMDFDSDTLLVSSNKILVEKAHYCEENFPTPICMVQPYPKERYYCIEDFIDCDKEIANAKIGEIVDLSQLLESYYFDILCDSDINEEKKKEVLLYLRNEISKLASISGCEIDRAKREYPIDTNAELKRIRSYLAGHTKPENLLHGIIKTGNVKFTVKSVKKKYLTENLNVDAGEKSDYETIQKILRLNAENEMICSNMSISDTKEGRKRLCDNKKEINTLLKSRTRTREQVMAKPKFFKEVFPEGDTAYYEYFNCSMDYLQQIIKEEYPRKDKRDKITLVLIDFFEKPVEYRENGRLITGNDKHAKIIIELAKKYEKSRKELYANYSKANGLEYDAEMEKRNLFRNVVEEAAEVKLTRQTVYLILYKLFGSNQAIAHDGGAGQYKKTIMDILYNSHKGLLLDMFFAKKKDVDAKVS</sequence>
<name>A0A2K4ZPH7_9FIRM</name>
<dbReference type="OrthoDB" id="2485429at2"/>
<keyword evidence="2" id="KW-1185">Reference proteome</keyword>
<dbReference type="RefSeq" id="WP_146040194.1">
    <property type="nucleotide sequence ID" value="NZ_JANJZD010000053.1"/>
</dbReference>
<reference evidence="1 2" key="1">
    <citation type="submission" date="2018-01" db="EMBL/GenBank/DDBJ databases">
        <authorList>
            <person name="Gaut B.S."/>
            <person name="Morton B.R."/>
            <person name="Clegg M.T."/>
            <person name="Duvall M.R."/>
        </authorList>
    </citation>
    <scope>NUCLEOTIDE SEQUENCE [LARGE SCALE GENOMIC DNA]</scope>
    <source>
        <strain evidence="1">GP69</strain>
    </source>
</reference>
<organism evidence="1 2">
    <name type="scientific">Acetatifactor muris</name>
    <dbReference type="NCBI Taxonomy" id="879566"/>
    <lineage>
        <taxon>Bacteria</taxon>
        <taxon>Bacillati</taxon>
        <taxon>Bacillota</taxon>
        <taxon>Clostridia</taxon>
        <taxon>Lachnospirales</taxon>
        <taxon>Lachnospiraceae</taxon>
        <taxon>Acetatifactor</taxon>
    </lineage>
</organism>
<evidence type="ECO:0008006" key="3">
    <source>
        <dbReference type="Google" id="ProtNLM"/>
    </source>
</evidence>
<dbReference type="AlphaFoldDB" id="A0A2K4ZPH7"/>
<protein>
    <recommendedName>
        <fullName evidence="3">RNA dependent RNA polymerase</fullName>
    </recommendedName>
</protein>
<evidence type="ECO:0000313" key="2">
    <source>
        <dbReference type="Proteomes" id="UP000236311"/>
    </source>
</evidence>
<dbReference type="Proteomes" id="UP000236311">
    <property type="component" value="Unassembled WGS sequence"/>
</dbReference>